<dbReference type="PANTHER" id="PTHR11926:SF1464">
    <property type="entry name" value="UDP-GLYCOSYLTRANSFERASE 76B1-LIKE"/>
    <property type="match status" value="1"/>
</dbReference>
<dbReference type="EMBL" id="CM004393">
    <property type="protein sequence ID" value="OAY46179.1"/>
    <property type="molecule type" value="Genomic_DNA"/>
</dbReference>
<proteinExistence type="inferred from homology"/>
<dbReference type="FunFam" id="3.40.50.2000:FF:000040">
    <property type="entry name" value="UDP-glycosyltransferase 76C1"/>
    <property type="match status" value="1"/>
</dbReference>
<evidence type="ECO:0000256" key="2">
    <source>
        <dbReference type="ARBA" id="ARBA00022679"/>
    </source>
</evidence>
<comment type="caution">
    <text evidence="3">The sequence shown here is derived from an EMBL/GenBank/DDBJ whole genome shotgun (WGS) entry which is preliminary data.</text>
</comment>
<dbReference type="GO" id="GO:0005737">
    <property type="term" value="C:cytoplasm"/>
    <property type="evidence" value="ECO:0000318"/>
    <property type="project" value="GO_Central"/>
</dbReference>
<name>A0A2C9VKS3_MANES</name>
<protein>
    <submittedName>
        <fullName evidence="3">Uncharacterized protein</fullName>
    </submittedName>
</protein>
<dbReference type="CDD" id="cd03784">
    <property type="entry name" value="GT1_Gtf-like"/>
    <property type="match status" value="1"/>
</dbReference>
<reference evidence="4" key="1">
    <citation type="journal article" date="2016" name="Nat. Biotechnol.">
        <title>Sequencing wild and cultivated cassava and related species reveals extensive interspecific hybridization and genetic diversity.</title>
        <authorList>
            <person name="Bredeson J.V."/>
            <person name="Lyons J.B."/>
            <person name="Prochnik S.E."/>
            <person name="Wu G.A."/>
            <person name="Ha C.M."/>
            <person name="Edsinger-Gonzales E."/>
            <person name="Grimwood J."/>
            <person name="Schmutz J."/>
            <person name="Rabbi I.Y."/>
            <person name="Egesi C."/>
            <person name="Nauluvula P."/>
            <person name="Lebot V."/>
            <person name="Ndunguru J."/>
            <person name="Mkamilo G."/>
            <person name="Bart R.S."/>
            <person name="Setter T.L."/>
            <person name="Gleadow R.M."/>
            <person name="Kulakow P."/>
            <person name="Ferguson M.E."/>
            <person name="Rounsley S."/>
            <person name="Rokhsar D.S."/>
        </authorList>
    </citation>
    <scope>NUCLEOTIDE SEQUENCE [LARGE SCALE GENOMIC DNA]</scope>
    <source>
        <strain evidence="4">cv. AM560-2</strain>
    </source>
</reference>
<dbReference type="PANTHER" id="PTHR11926">
    <property type="entry name" value="GLUCOSYL/GLUCURONOSYL TRANSFERASES"/>
    <property type="match status" value="1"/>
</dbReference>
<gene>
    <name evidence="3" type="ORF">MANES_07G123300v8</name>
</gene>
<dbReference type="OMA" id="NARMICH"/>
<dbReference type="AlphaFoldDB" id="A0A2C9VKS3"/>
<dbReference type="Gene3D" id="3.40.50.2000">
    <property type="entry name" value="Glycogen Phosphorylase B"/>
    <property type="match status" value="2"/>
</dbReference>
<dbReference type="GO" id="GO:0080044">
    <property type="term" value="F:quercetin 7-O-glucosyltransferase activity"/>
    <property type="evidence" value="ECO:0000318"/>
    <property type="project" value="GO_Central"/>
</dbReference>
<dbReference type="InterPro" id="IPR002213">
    <property type="entry name" value="UDP_glucos_trans"/>
</dbReference>
<sequence length="466" mass="52280">MENMRQSHIQQRKGSRLILFTLPLQGHINPMLQLANILYSKGFSISIIQTNFNSINPSNYPHFTFHSILDGLLESEASTEDIILFLSILNVKCVEPFRNCLAKLLSDVLEEPVACLITDLVWCFAQPVAEGFKLPTIVVRTTSLCSFLGFAAFPLLLDKGYLPIQACRLAEPVQELQPLKVKDIPVIKTSKPEALYEIVRGMVERAKNSSGIIWNSFEELEKDSLTTLTKDVPVPMFLIGPFHKFCPTSSSSLLTQDRSCISWLDTQVPNSVLYVSFGSIAAIDEVEFQEIAWGLANSKQPFLWVVRPGLVLGSEWVESLPDGFLEMIGERGRILKWAPQQEVLAHAAIGGYWTHNGWNSTLESLCEGVPLICLPSFGDQRVNARFVSDVWRVGILLEKKLERGNVESAIRRLMVEAEGKELRMRALDLKGKAEFCVREKGSSCRNLENLINYILLFACKDATLCQ</sequence>
<evidence type="ECO:0000313" key="4">
    <source>
        <dbReference type="Proteomes" id="UP000091857"/>
    </source>
</evidence>
<dbReference type="Gramene" id="Manes.07G123300.1.v8.1">
    <property type="protein sequence ID" value="Manes.07G123300.1.v8.1.CDS"/>
    <property type="gene ID" value="Manes.07G123300.v8.1"/>
</dbReference>
<accession>A0A2C9VKS3</accession>
<comment type="similarity">
    <text evidence="1">Belongs to the UDP-glycosyltransferase family.</text>
</comment>
<dbReference type="SUPFAM" id="SSF53756">
    <property type="entry name" value="UDP-Glycosyltransferase/glycogen phosphorylase"/>
    <property type="match status" value="1"/>
</dbReference>
<dbReference type="GO" id="GO:0080043">
    <property type="term" value="F:quercetin 3-O-glucosyltransferase activity"/>
    <property type="evidence" value="ECO:0000318"/>
    <property type="project" value="GO_Central"/>
</dbReference>
<organism evidence="3 4">
    <name type="scientific">Manihot esculenta</name>
    <name type="common">Cassava</name>
    <name type="synonym">Jatropha manihot</name>
    <dbReference type="NCBI Taxonomy" id="3983"/>
    <lineage>
        <taxon>Eukaryota</taxon>
        <taxon>Viridiplantae</taxon>
        <taxon>Streptophyta</taxon>
        <taxon>Embryophyta</taxon>
        <taxon>Tracheophyta</taxon>
        <taxon>Spermatophyta</taxon>
        <taxon>Magnoliopsida</taxon>
        <taxon>eudicotyledons</taxon>
        <taxon>Gunneridae</taxon>
        <taxon>Pentapetalae</taxon>
        <taxon>rosids</taxon>
        <taxon>fabids</taxon>
        <taxon>Malpighiales</taxon>
        <taxon>Euphorbiaceae</taxon>
        <taxon>Crotonoideae</taxon>
        <taxon>Manihoteae</taxon>
        <taxon>Manihot</taxon>
    </lineage>
</organism>
<keyword evidence="4" id="KW-1185">Reference proteome</keyword>
<keyword evidence="2" id="KW-0808">Transferase</keyword>
<dbReference type="Proteomes" id="UP000091857">
    <property type="component" value="Chromosome 7"/>
</dbReference>
<dbReference type="FunFam" id="3.40.50.2000:FF:000120">
    <property type="entry name" value="UDP-glycosyltransferase 76C1"/>
    <property type="match status" value="1"/>
</dbReference>
<evidence type="ECO:0000256" key="1">
    <source>
        <dbReference type="ARBA" id="ARBA00009995"/>
    </source>
</evidence>
<dbReference type="Pfam" id="PF00201">
    <property type="entry name" value="UDPGT"/>
    <property type="match status" value="1"/>
</dbReference>
<dbReference type="OrthoDB" id="5835829at2759"/>
<evidence type="ECO:0000313" key="3">
    <source>
        <dbReference type="EMBL" id="OAY46179.1"/>
    </source>
</evidence>